<keyword evidence="8" id="KW-1185">Reference proteome</keyword>
<reference evidence="7" key="1">
    <citation type="submission" date="2021-03" db="EMBL/GenBank/DDBJ databases">
        <authorList>
            <person name="Kanchanasin P."/>
            <person name="Saeng-In P."/>
            <person name="Phongsopitanun W."/>
            <person name="Yuki M."/>
            <person name="Kudo T."/>
            <person name="Ohkuma M."/>
            <person name="Tanasupawat S."/>
        </authorList>
    </citation>
    <scope>NUCLEOTIDE SEQUENCE</scope>
    <source>
        <strain evidence="7">GKU 128</strain>
    </source>
</reference>
<protein>
    <submittedName>
        <fullName evidence="7">L-2-hydroxyglutarate oxidase</fullName>
        <ecNumber evidence="7">1.1.3.-</ecNumber>
    </submittedName>
</protein>
<dbReference type="EC" id="1.1.3.-" evidence="7"/>
<dbReference type="Pfam" id="PF01266">
    <property type="entry name" value="DAO"/>
    <property type="match status" value="1"/>
</dbReference>
<comment type="similarity">
    <text evidence="5">Belongs to the L2HGDH family.</text>
</comment>
<accession>A0A939PDJ4</accession>
<dbReference type="PANTHER" id="PTHR43104">
    <property type="entry name" value="L-2-HYDROXYGLUTARATE DEHYDROGENASE, MITOCHONDRIAL"/>
    <property type="match status" value="1"/>
</dbReference>
<evidence type="ECO:0000256" key="3">
    <source>
        <dbReference type="ARBA" id="ARBA00022827"/>
    </source>
</evidence>
<comment type="caution">
    <text evidence="7">The sequence shown here is derived from an EMBL/GenBank/DDBJ whole genome shotgun (WGS) entry which is preliminary data.</text>
</comment>
<gene>
    <name evidence="7" type="primary">lhgO</name>
    <name evidence="7" type="ORF">J4573_24365</name>
</gene>
<keyword evidence="4 7" id="KW-0560">Oxidoreductase</keyword>
<keyword evidence="3" id="KW-0274">FAD</keyword>
<evidence type="ECO:0000256" key="1">
    <source>
        <dbReference type="ARBA" id="ARBA00001974"/>
    </source>
</evidence>
<evidence type="ECO:0000313" key="8">
    <source>
        <dbReference type="Proteomes" id="UP000669179"/>
    </source>
</evidence>
<dbReference type="SUPFAM" id="SSF51905">
    <property type="entry name" value="FAD/NAD(P)-binding domain"/>
    <property type="match status" value="1"/>
</dbReference>
<dbReference type="PANTHER" id="PTHR43104:SF2">
    <property type="entry name" value="L-2-HYDROXYGLUTARATE DEHYDROGENASE, MITOCHONDRIAL"/>
    <property type="match status" value="1"/>
</dbReference>
<organism evidence="7 8">
    <name type="scientific">Actinomadura barringtoniae</name>
    <dbReference type="NCBI Taxonomy" id="1427535"/>
    <lineage>
        <taxon>Bacteria</taxon>
        <taxon>Bacillati</taxon>
        <taxon>Actinomycetota</taxon>
        <taxon>Actinomycetes</taxon>
        <taxon>Streptosporangiales</taxon>
        <taxon>Thermomonosporaceae</taxon>
        <taxon>Actinomadura</taxon>
    </lineage>
</organism>
<feature type="domain" description="FAD dependent oxidoreductase" evidence="6">
    <location>
        <begin position="2"/>
        <end position="382"/>
    </location>
</feature>
<dbReference type="InterPro" id="IPR036188">
    <property type="entry name" value="FAD/NAD-bd_sf"/>
</dbReference>
<sequence length="390" mass="41807">MGAGILGLAVARRLAEVRPDDSVTVLEKEDRVAAHQTGHNSGVAHAGLYYAPGSLKATLCRRGIGLLKDYCGERGLPFDECGKVVVARDESELGALAEIERRATENGVPGLRRLSAAGLREVEPHAAGVAALHSPHTAIVDFPAVARAYADDVRKAGGTIKLGFEVTRLLRAGDKVVVNGEVFDRLIVCAGLQSDRVARLAGDSPAPAIVPFRGEYYRLVPARTELVRGLIYPVPDPRYPFLGVHFTRRVDGGVDIGPNAVLALAREGYRRRDFRAGDLWETLAWPGFRHLARQHWRTGLKEMYGSAVKRAFLAEAQAFVPELAAADMVPAPAGVRAQAVDPDGSLVDDFRIGTLGPITTVRNAPSPAATSSLAIAEYVVERVFQSPASS</sequence>
<evidence type="ECO:0000256" key="5">
    <source>
        <dbReference type="ARBA" id="ARBA00037941"/>
    </source>
</evidence>
<evidence type="ECO:0000256" key="4">
    <source>
        <dbReference type="ARBA" id="ARBA00023002"/>
    </source>
</evidence>
<keyword evidence="2" id="KW-0285">Flavoprotein</keyword>
<dbReference type="Gene3D" id="3.50.50.60">
    <property type="entry name" value="FAD/NAD(P)-binding domain"/>
    <property type="match status" value="1"/>
</dbReference>
<dbReference type="InterPro" id="IPR006076">
    <property type="entry name" value="FAD-dep_OxRdtase"/>
</dbReference>
<proteinExistence type="inferred from homology"/>
<evidence type="ECO:0000313" key="7">
    <source>
        <dbReference type="EMBL" id="MBO2450257.1"/>
    </source>
</evidence>
<evidence type="ECO:0000256" key="2">
    <source>
        <dbReference type="ARBA" id="ARBA00022630"/>
    </source>
</evidence>
<evidence type="ECO:0000259" key="6">
    <source>
        <dbReference type="Pfam" id="PF01266"/>
    </source>
</evidence>
<name>A0A939PDJ4_9ACTN</name>
<dbReference type="GO" id="GO:0005737">
    <property type="term" value="C:cytoplasm"/>
    <property type="evidence" value="ECO:0007669"/>
    <property type="project" value="TreeGrafter"/>
</dbReference>
<dbReference type="GO" id="GO:0047545">
    <property type="term" value="F:(S)-2-hydroxyglutarate dehydrogenase activity"/>
    <property type="evidence" value="ECO:0007669"/>
    <property type="project" value="TreeGrafter"/>
</dbReference>
<dbReference type="EMBL" id="JAGEOJ010000010">
    <property type="protein sequence ID" value="MBO2450257.1"/>
    <property type="molecule type" value="Genomic_DNA"/>
</dbReference>
<dbReference type="NCBIfam" id="NF008726">
    <property type="entry name" value="PRK11728.1"/>
    <property type="match status" value="1"/>
</dbReference>
<comment type="cofactor">
    <cofactor evidence="1">
        <name>FAD</name>
        <dbReference type="ChEBI" id="CHEBI:57692"/>
    </cofactor>
</comment>
<dbReference type="Gene3D" id="3.30.9.10">
    <property type="entry name" value="D-Amino Acid Oxidase, subunit A, domain 2"/>
    <property type="match status" value="1"/>
</dbReference>
<dbReference type="AlphaFoldDB" id="A0A939PDJ4"/>
<dbReference type="Proteomes" id="UP000669179">
    <property type="component" value="Unassembled WGS sequence"/>
</dbReference>